<keyword evidence="1" id="KW-1185">Reference proteome</keyword>
<evidence type="ECO:0000313" key="1">
    <source>
        <dbReference type="Proteomes" id="UP000887561"/>
    </source>
</evidence>
<proteinExistence type="predicted"/>
<reference evidence="2" key="1">
    <citation type="submission" date="2022-11" db="UniProtKB">
        <authorList>
            <consortium name="WormBaseParasite"/>
        </authorList>
    </citation>
    <scope>IDENTIFICATION</scope>
</reference>
<dbReference type="WBParaSite" id="scaffold7617_cov141.g12237">
    <property type="protein sequence ID" value="scaffold7617_cov141.g12237"/>
    <property type="gene ID" value="scaffold7617_cov141.g12237"/>
</dbReference>
<protein>
    <submittedName>
        <fullName evidence="2">Uncharacterized protein</fullName>
    </submittedName>
</protein>
<sequence>MPITYILYRKTISYYEKLLWAPMFCEIYSKDKLQEICKSGIKDCHMTINEEPKTDKNIIHMDKVYYSKGGCGKCNNEKNCRDCDKFDCSTPETFRKGLIYCYEREIGQIVKENKCSSSTICYISVDFNKSDDEKTAIEKYTEQGCGECPKNNKISCVDCSDGLCNTESLIRNMHFCWDNDDNSESCGNKNCYYAVGWDNKVEKGCGNMPKEVKDKQYAVCDRTLCNNRKFFDQTISCLDKGKEEENYKKGLKRCNGECFVYRNSDGKVEQGCGDCQGKDSKDCYACKKDYCNEEKNVYKHCWENNGKILNKGCGNCPSKSCKTCNKNRCNDGIGLKYFCRSKDLLENKNGVKECEKPECYIKAMNGSKNGWYSI</sequence>
<dbReference type="Proteomes" id="UP000887561">
    <property type="component" value="Unplaced"/>
</dbReference>
<name>A0A915N2A6_MELJA</name>
<dbReference type="AlphaFoldDB" id="A0A915N2A6"/>
<organism evidence="1 2">
    <name type="scientific">Meloidogyne javanica</name>
    <name type="common">Root-knot nematode worm</name>
    <dbReference type="NCBI Taxonomy" id="6303"/>
    <lineage>
        <taxon>Eukaryota</taxon>
        <taxon>Metazoa</taxon>
        <taxon>Ecdysozoa</taxon>
        <taxon>Nematoda</taxon>
        <taxon>Chromadorea</taxon>
        <taxon>Rhabditida</taxon>
        <taxon>Tylenchina</taxon>
        <taxon>Tylenchomorpha</taxon>
        <taxon>Tylenchoidea</taxon>
        <taxon>Meloidogynidae</taxon>
        <taxon>Meloidogyninae</taxon>
        <taxon>Meloidogyne</taxon>
        <taxon>Meloidogyne incognita group</taxon>
    </lineage>
</organism>
<evidence type="ECO:0000313" key="2">
    <source>
        <dbReference type="WBParaSite" id="scaffold7617_cov141.g12237"/>
    </source>
</evidence>
<accession>A0A915N2A6</accession>